<dbReference type="Proteomes" id="UP000317778">
    <property type="component" value="Unassembled WGS sequence"/>
</dbReference>
<organism evidence="1 2">
    <name type="scientific">candidate division TA06 bacterium B3_TA06</name>
    <dbReference type="NCBI Taxonomy" id="2012487"/>
    <lineage>
        <taxon>Bacteria</taxon>
        <taxon>Bacteria division TA06</taxon>
    </lineage>
</organism>
<sequence length="682" mass="77650">MRSVAIFALTLTLGVNMTYAGRLKGFNPKEAQPELSYRLAEAEFTKIDSIGFVLQPTGYKTIYDVYSDYTESPQTPMFISADLCFHTLHLMVDYTVRIMEIEELLPKLEQLTAGMLQKAHKDWKRASGGLKEAVQAEYIYFAVGARLLGQEVELPKDIEKFVAKELARIEAHKGIQEIAFLPGVKEDYSQYVPRGHYTRSDDFRRYFKAMMWYGRLPLHVPKEGSDPVLPLQTALLLSMHLEGDVNLTQLWEEIYEPTAFFFGAAEDITPGLLLEEAREFFGKEVVADIIEDEIRMREFAAYLHKNIKPKILSEMAAFYPGQEPIEVPLSVRFMPQRFVPDSYIFTELVADRVTTYQGSRDPRPFTWGMTQLGPMRVFPRGLDVMAVLRWTEALKILKDEGDTEYTGYDEQFEKMVRWYASLSAAERRSSVYYRWFELFAAYKQSDAPAKADEEAWDRKKLTTALASWAELRHDAILYAKQSYTALGMAAPPGDEETPPPPLHLAVVEQASKLYAQMASCARTIAEFSANEDHDNPIRDTYLSFAETLNRLDTLARKQAYGEALTADEHEWLWNVAGRLSYMPRRLGEVVTGEADERMALVADVHTDVNTSQVLQEASGDPARLYVLVEIGGKLYVAQGGTYTYYEFKQPMADRLTDEAWQEMLGRGQAPAKPSWTNALFGR</sequence>
<protein>
    <recommendedName>
        <fullName evidence="3">DUF3160 domain-containing protein</fullName>
    </recommendedName>
</protein>
<gene>
    <name evidence="1" type="ORF">CEE36_01325</name>
</gene>
<dbReference type="InterPro" id="IPR022601">
    <property type="entry name" value="DUF3160"/>
</dbReference>
<evidence type="ECO:0008006" key="3">
    <source>
        <dbReference type="Google" id="ProtNLM"/>
    </source>
</evidence>
<reference evidence="1 2" key="1">
    <citation type="submission" date="2017-06" db="EMBL/GenBank/DDBJ databases">
        <title>Novel microbial phyla capable of carbon fixation and sulfur reduction in deep-sea sediments.</title>
        <authorList>
            <person name="Huang J."/>
            <person name="Baker B."/>
            <person name="Wang Y."/>
        </authorList>
    </citation>
    <scope>NUCLEOTIDE SEQUENCE [LARGE SCALE GENOMIC DNA]</scope>
    <source>
        <strain evidence="1">B3_TA06</strain>
    </source>
</reference>
<dbReference type="Pfam" id="PF11369">
    <property type="entry name" value="DUF3160"/>
    <property type="match status" value="1"/>
</dbReference>
<accession>A0A532VB65</accession>
<dbReference type="EMBL" id="NJBO01000001">
    <property type="protein sequence ID" value="TKJ44411.1"/>
    <property type="molecule type" value="Genomic_DNA"/>
</dbReference>
<dbReference type="SMART" id="SM01325">
    <property type="entry name" value="DUF3160"/>
    <property type="match status" value="1"/>
</dbReference>
<evidence type="ECO:0000313" key="2">
    <source>
        <dbReference type="Proteomes" id="UP000317778"/>
    </source>
</evidence>
<comment type="caution">
    <text evidence="1">The sequence shown here is derived from an EMBL/GenBank/DDBJ whole genome shotgun (WGS) entry which is preliminary data.</text>
</comment>
<evidence type="ECO:0000313" key="1">
    <source>
        <dbReference type="EMBL" id="TKJ44411.1"/>
    </source>
</evidence>
<dbReference type="AlphaFoldDB" id="A0A532VB65"/>
<proteinExistence type="predicted"/>
<name>A0A532VB65_UNCT6</name>